<dbReference type="Proteomes" id="UP000317730">
    <property type="component" value="Unassembled WGS sequence"/>
</dbReference>
<keyword evidence="3" id="KW-1185">Reference proteome</keyword>
<evidence type="ECO:0000259" key="1">
    <source>
        <dbReference type="Pfam" id="PF19040"/>
    </source>
</evidence>
<dbReference type="AlphaFoldDB" id="A0A4Y3TTZ8"/>
<name>A0A4Y3TTZ8_9PROT</name>
<dbReference type="InterPro" id="IPR043968">
    <property type="entry name" value="SGNH"/>
</dbReference>
<evidence type="ECO:0000313" key="3">
    <source>
        <dbReference type="Proteomes" id="UP000317730"/>
    </source>
</evidence>
<protein>
    <recommendedName>
        <fullName evidence="1">SGNH domain-containing protein</fullName>
    </recommendedName>
</protein>
<evidence type="ECO:0000313" key="2">
    <source>
        <dbReference type="EMBL" id="GEB85233.1"/>
    </source>
</evidence>
<accession>A0A4Y3TTZ8</accession>
<comment type="caution">
    <text evidence="2">The sequence shown here is derived from an EMBL/GenBank/DDBJ whole genome shotgun (WGS) entry which is preliminary data.</text>
</comment>
<sequence length="187" mass="21594">MQNIRKDAYKLIDSAYDYIINDKNIKTVILSHLPKCSYSDAIDIENPNITDPSIVMENGFRRTIQKLEQANKKIIIVLDNPFLPYNPTACVGRNIVMLKNGDKCSFPRQMWENIPAYNWYKNIVETSSTSNNNIYYYDTSKYLCDNKYCYISKNGNILYKDTNHLSLYGSLYIADGLVKIIENGRGD</sequence>
<proteinExistence type="predicted"/>
<feature type="domain" description="SGNH" evidence="1">
    <location>
        <begin position="13"/>
        <end position="175"/>
    </location>
</feature>
<dbReference type="EMBL" id="BJMV01000004">
    <property type="protein sequence ID" value="GEB85233.1"/>
    <property type="molecule type" value="Genomic_DNA"/>
</dbReference>
<organism evidence="2 3">
    <name type="scientific">Acetobacter peroxydans</name>
    <dbReference type="NCBI Taxonomy" id="104098"/>
    <lineage>
        <taxon>Bacteria</taxon>
        <taxon>Pseudomonadati</taxon>
        <taxon>Pseudomonadota</taxon>
        <taxon>Alphaproteobacteria</taxon>
        <taxon>Acetobacterales</taxon>
        <taxon>Acetobacteraceae</taxon>
        <taxon>Acetobacter</taxon>
    </lineage>
</organism>
<dbReference type="Pfam" id="PF19040">
    <property type="entry name" value="SGNH"/>
    <property type="match status" value="1"/>
</dbReference>
<reference evidence="2 3" key="1">
    <citation type="submission" date="2019-06" db="EMBL/GenBank/DDBJ databases">
        <title>Whole genome shotgun sequence of Acetobacter peroxydans NBRC 13755.</title>
        <authorList>
            <person name="Hosoyama A."/>
            <person name="Uohara A."/>
            <person name="Ohji S."/>
            <person name="Ichikawa N."/>
        </authorList>
    </citation>
    <scope>NUCLEOTIDE SEQUENCE [LARGE SCALE GENOMIC DNA]</scope>
    <source>
        <strain evidence="2 3">NBRC 13755</strain>
    </source>
</reference>
<gene>
    <name evidence="2" type="ORF">APE01nite_10300</name>
</gene>